<evidence type="ECO:0000313" key="2">
    <source>
        <dbReference type="EMBL" id="KAG7303992.1"/>
    </source>
</evidence>
<sequence>MSPPVAAGVREAHAAAAAAVAVGGYVRRRPLRRRCCESTNGIDTRPPPAHRARPADARRC</sequence>
<feature type="region of interest" description="Disordered" evidence="1">
    <location>
        <begin position="37"/>
        <end position="60"/>
    </location>
</feature>
<name>A0ABQ7QFK6_PLUXY</name>
<evidence type="ECO:0000313" key="3">
    <source>
        <dbReference type="Proteomes" id="UP000823941"/>
    </source>
</evidence>
<dbReference type="EMBL" id="JAHIBW010000015">
    <property type="protein sequence ID" value="KAG7303992.1"/>
    <property type="molecule type" value="Genomic_DNA"/>
</dbReference>
<proteinExistence type="predicted"/>
<protein>
    <submittedName>
        <fullName evidence="2">Uncharacterized protein</fullName>
    </submittedName>
</protein>
<reference evidence="2 3" key="1">
    <citation type="submission" date="2021-06" db="EMBL/GenBank/DDBJ databases">
        <title>A haploid diamondback moth (Plutella xylostella L.) genome assembly resolves 31 chromosomes and identifies a diamide resistance mutation.</title>
        <authorList>
            <person name="Ward C.M."/>
            <person name="Perry K.D."/>
            <person name="Baker G."/>
            <person name="Powis K."/>
            <person name="Heckel D.G."/>
            <person name="Baxter S.W."/>
        </authorList>
    </citation>
    <scope>NUCLEOTIDE SEQUENCE [LARGE SCALE GENOMIC DNA]</scope>
    <source>
        <strain evidence="2 3">LV</strain>
        <tissue evidence="2">Single pupa</tissue>
    </source>
</reference>
<accession>A0ABQ7QFK6</accession>
<comment type="caution">
    <text evidence="2">The sequence shown here is derived from an EMBL/GenBank/DDBJ whole genome shotgun (WGS) entry which is preliminary data.</text>
</comment>
<dbReference type="Proteomes" id="UP000823941">
    <property type="component" value="Chromosome 15"/>
</dbReference>
<organism evidence="2 3">
    <name type="scientific">Plutella xylostella</name>
    <name type="common">Diamondback moth</name>
    <name type="synonym">Plutella maculipennis</name>
    <dbReference type="NCBI Taxonomy" id="51655"/>
    <lineage>
        <taxon>Eukaryota</taxon>
        <taxon>Metazoa</taxon>
        <taxon>Ecdysozoa</taxon>
        <taxon>Arthropoda</taxon>
        <taxon>Hexapoda</taxon>
        <taxon>Insecta</taxon>
        <taxon>Pterygota</taxon>
        <taxon>Neoptera</taxon>
        <taxon>Endopterygota</taxon>
        <taxon>Lepidoptera</taxon>
        <taxon>Glossata</taxon>
        <taxon>Ditrysia</taxon>
        <taxon>Yponomeutoidea</taxon>
        <taxon>Plutellidae</taxon>
        <taxon>Plutella</taxon>
    </lineage>
</organism>
<evidence type="ECO:0000256" key="1">
    <source>
        <dbReference type="SAM" id="MobiDB-lite"/>
    </source>
</evidence>
<keyword evidence="3" id="KW-1185">Reference proteome</keyword>
<gene>
    <name evidence="2" type="ORF">JYU34_010913</name>
</gene>